<evidence type="ECO:0000256" key="2">
    <source>
        <dbReference type="ARBA" id="ARBA00022475"/>
    </source>
</evidence>
<evidence type="ECO:0000259" key="7">
    <source>
        <dbReference type="Pfam" id="PF02687"/>
    </source>
</evidence>
<name>A0A4R3K906_9FIRM</name>
<comment type="similarity">
    <text evidence="6">Belongs to the ABC-4 integral membrane protein family.</text>
</comment>
<organism evidence="8 9">
    <name type="scientific">Muricomes intestini</name>
    <dbReference type="NCBI Taxonomy" id="1796634"/>
    <lineage>
        <taxon>Bacteria</taxon>
        <taxon>Bacillati</taxon>
        <taxon>Bacillota</taxon>
        <taxon>Clostridia</taxon>
        <taxon>Lachnospirales</taxon>
        <taxon>Lachnospiraceae</taxon>
        <taxon>Muricomes</taxon>
    </lineage>
</organism>
<keyword evidence="6" id="KW-0813">Transport</keyword>
<keyword evidence="5 6" id="KW-0472">Membrane</keyword>
<comment type="caution">
    <text evidence="8">The sequence shown here is derived from an EMBL/GenBank/DDBJ whole genome shotgun (WGS) entry which is preliminary data.</text>
</comment>
<feature type="transmembrane region" description="Helical" evidence="6">
    <location>
        <begin position="282"/>
        <end position="304"/>
    </location>
</feature>
<keyword evidence="9" id="KW-1185">Reference proteome</keyword>
<keyword evidence="3 6" id="KW-0812">Transmembrane</keyword>
<dbReference type="Pfam" id="PF02687">
    <property type="entry name" value="FtsX"/>
    <property type="match status" value="1"/>
</dbReference>
<dbReference type="PANTHER" id="PTHR46795:SF3">
    <property type="entry name" value="ABC TRANSPORTER PERMEASE"/>
    <property type="match status" value="1"/>
</dbReference>
<dbReference type="OrthoDB" id="9781780at2"/>
<feature type="transmembrane region" description="Helical" evidence="6">
    <location>
        <begin position="59"/>
        <end position="76"/>
    </location>
</feature>
<evidence type="ECO:0000256" key="5">
    <source>
        <dbReference type="ARBA" id="ARBA00023136"/>
    </source>
</evidence>
<feature type="transmembrane region" description="Helical" evidence="6">
    <location>
        <begin position="203"/>
        <end position="219"/>
    </location>
</feature>
<proteinExistence type="inferred from homology"/>
<sequence length="692" mass="78934">MYSKLAFRNVMRSAKDYLVYMFTMAVVTALMYAFSSLFFDKEFTGLFEIAQMMQMMTGMATFFIVLIVAWLINYMVRFMLEKRSSEFGIYMLLGMKKKAIARLYMRENVLLGIFAFLAGVPAGILLQQVLMAVLGNMVHVEYRFHPTLNKYTFLVTLLFYAGCYLLALFRCKRKFKKMNIHDLMDAKRQNEEIKESNEGIKRLLFPVSIAVIVAIWTVFPGLSSVGAACIFLIALVLVIYLFYIGLSAWVMCYIRKKKKGIYRGQNLFLLRQFSSKVRTMQFTMGTLTALFTIALMGSSVAMMFSDYENKVLDTKWPFDVLIYSSDAEDEFQDDLEILNKDVEIADSYIYRIYTNQTNQANVWMYTHLQAFGNMYLDSDGRPNMKKIEKALKTDGTYCTYDTYMGLSDYNYLRKMLGYKEITLTDRQYAIQIKARLSSETDEMPEGLEVTDAGGNEELTCAGIYTEPFSQDGHNGGDYILIVPDSVIQTMKPYYSEMAVDLKGKAPAGLMKKLDDLVPEEEQDFAGHADLSLEGNSCSGSDNMVSYNATNLVRDNVIPEVKYMLASLIVPAFYMGLVFLCAALTVLSVQQLSDSAKYKFRYDVLAKIGLERSEINYLIARQLTAYYLCPALFAMIISGSVMIRVSRIFIMATGVHTSVLQYFGISVLLFFGIYMIYFMATYVGFKRNIEGKK</sequence>
<dbReference type="AlphaFoldDB" id="A0A4R3K906"/>
<feature type="transmembrane region" description="Helical" evidence="6">
    <location>
        <begin position="661"/>
        <end position="684"/>
    </location>
</feature>
<feature type="transmembrane region" description="Helical" evidence="6">
    <location>
        <begin position="151"/>
        <end position="169"/>
    </location>
</feature>
<feature type="transmembrane region" description="Helical" evidence="6">
    <location>
        <begin position="562"/>
        <end position="588"/>
    </location>
</feature>
<dbReference type="InterPro" id="IPR027022">
    <property type="entry name" value="ABC_permease_BceB-typ"/>
</dbReference>
<keyword evidence="2 6" id="KW-1003">Cell membrane</keyword>
<dbReference type="PANTHER" id="PTHR46795">
    <property type="entry name" value="ABC TRANSPORTER PERMEASE-RELATED-RELATED"/>
    <property type="match status" value="1"/>
</dbReference>
<feature type="transmembrane region" description="Helical" evidence="6">
    <location>
        <begin position="17"/>
        <end position="39"/>
    </location>
</feature>
<feature type="transmembrane region" description="Helical" evidence="6">
    <location>
        <begin position="624"/>
        <end position="649"/>
    </location>
</feature>
<evidence type="ECO:0000313" key="9">
    <source>
        <dbReference type="Proteomes" id="UP000295726"/>
    </source>
</evidence>
<keyword evidence="4 6" id="KW-1133">Transmembrane helix</keyword>
<dbReference type="GO" id="GO:0055085">
    <property type="term" value="P:transmembrane transport"/>
    <property type="evidence" value="ECO:0007669"/>
    <property type="project" value="UniProtKB-UniRule"/>
</dbReference>
<gene>
    <name evidence="8" type="ORF">EDD59_10882</name>
</gene>
<evidence type="ECO:0000256" key="6">
    <source>
        <dbReference type="PIRNR" id="PIRNR018968"/>
    </source>
</evidence>
<dbReference type="RefSeq" id="WP_132380506.1">
    <property type="nucleotide sequence ID" value="NZ_DAIQXH010000079.1"/>
</dbReference>
<evidence type="ECO:0000256" key="3">
    <source>
        <dbReference type="ARBA" id="ARBA00022692"/>
    </source>
</evidence>
<comment type="subcellular location">
    <subcellularLocation>
        <location evidence="1 6">Cell membrane</location>
        <topology evidence="1 6">Multi-pass membrane protein</topology>
    </subcellularLocation>
</comment>
<feature type="domain" description="ABC3 transporter permease C-terminal" evidence="7">
    <location>
        <begin position="59"/>
        <end position="180"/>
    </location>
</feature>
<dbReference type="PIRSF" id="PIRSF018968">
    <property type="entry name" value="ABC_permease_BceB"/>
    <property type="match status" value="1"/>
</dbReference>
<evidence type="ECO:0000256" key="4">
    <source>
        <dbReference type="ARBA" id="ARBA00022989"/>
    </source>
</evidence>
<protein>
    <submittedName>
        <fullName evidence="8">FtsX-like permease family protein</fullName>
    </submittedName>
</protein>
<accession>A0A4R3K906</accession>
<dbReference type="InterPro" id="IPR052536">
    <property type="entry name" value="ABC-4_Integral_Memb_Prot"/>
</dbReference>
<dbReference type="Proteomes" id="UP000295726">
    <property type="component" value="Unassembled WGS sequence"/>
</dbReference>
<reference evidence="8 9" key="1">
    <citation type="submission" date="2019-03" db="EMBL/GenBank/DDBJ databases">
        <title>Genomic Encyclopedia of Type Strains, Phase IV (KMG-IV): sequencing the most valuable type-strain genomes for metagenomic binning, comparative biology and taxonomic classification.</title>
        <authorList>
            <person name="Goeker M."/>
        </authorList>
    </citation>
    <scope>NUCLEOTIDE SEQUENCE [LARGE SCALE GENOMIC DNA]</scope>
    <source>
        <strain evidence="8 9">DSM 29489</strain>
    </source>
</reference>
<dbReference type="EMBL" id="SLZZ01000008">
    <property type="protein sequence ID" value="TCS79496.1"/>
    <property type="molecule type" value="Genomic_DNA"/>
</dbReference>
<evidence type="ECO:0000313" key="8">
    <source>
        <dbReference type="EMBL" id="TCS79496.1"/>
    </source>
</evidence>
<feature type="transmembrane region" description="Helical" evidence="6">
    <location>
        <begin position="225"/>
        <end position="254"/>
    </location>
</feature>
<dbReference type="InterPro" id="IPR003838">
    <property type="entry name" value="ABC3_permease_C"/>
</dbReference>
<evidence type="ECO:0000256" key="1">
    <source>
        <dbReference type="ARBA" id="ARBA00004651"/>
    </source>
</evidence>
<dbReference type="GO" id="GO:0005886">
    <property type="term" value="C:plasma membrane"/>
    <property type="evidence" value="ECO:0007669"/>
    <property type="project" value="UniProtKB-SubCell"/>
</dbReference>
<feature type="transmembrane region" description="Helical" evidence="6">
    <location>
        <begin position="109"/>
        <end position="131"/>
    </location>
</feature>